<accession>B2A706</accession>
<protein>
    <recommendedName>
        <fullName evidence="1">PPC domain-containing protein</fullName>
    </recommendedName>
</protein>
<dbReference type="InParanoid" id="B2A706"/>
<keyword evidence="3" id="KW-1185">Reference proteome</keyword>
<dbReference type="HOGENOM" id="CLU_114051_2_3_9"/>
<dbReference type="AlphaFoldDB" id="B2A706"/>
<dbReference type="RefSeq" id="WP_012448454.1">
    <property type="nucleotide sequence ID" value="NC_010718.1"/>
</dbReference>
<dbReference type="PANTHER" id="PTHR34988">
    <property type="entry name" value="PROTEIN, PUTATIVE-RELATED"/>
    <property type="match status" value="1"/>
</dbReference>
<reference evidence="2 3" key="2">
    <citation type="journal article" date="2011" name="J. Bacteriol.">
        <title>Complete genome sequence of the anaerobic, halophilic alkalithermophile Natranaerobius thermophilus JW/NM-WN-LF.</title>
        <authorList>
            <person name="Zhao B."/>
            <person name="Mesbah N.M."/>
            <person name="Dalin E."/>
            <person name="Goodwin L."/>
            <person name="Nolan M."/>
            <person name="Pitluck S."/>
            <person name="Chertkov O."/>
            <person name="Brettin T.S."/>
            <person name="Han J."/>
            <person name="Larimer F.W."/>
            <person name="Land M.L."/>
            <person name="Hauser L."/>
            <person name="Kyrpides N."/>
            <person name="Wiegel J."/>
        </authorList>
    </citation>
    <scope>NUCLEOTIDE SEQUENCE [LARGE SCALE GENOMIC DNA]</scope>
    <source>
        <strain evidence="3">ATCC BAA-1301 / DSM 18059 / JW/NM-WN-LF</strain>
    </source>
</reference>
<dbReference type="SUPFAM" id="SSF117856">
    <property type="entry name" value="AF0104/ALDC/Ptd012-like"/>
    <property type="match status" value="1"/>
</dbReference>
<dbReference type="OrthoDB" id="9791702at2"/>
<dbReference type="STRING" id="457570.Nther_2030"/>
<dbReference type="EMBL" id="CP001034">
    <property type="protein sequence ID" value="ACB85597.1"/>
    <property type="molecule type" value="Genomic_DNA"/>
</dbReference>
<dbReference type="InterPro" id="IPR005175">
    <property type="entry name" value="PPC_dom"/>
</dbReference>
<reference evidence="2 3" key="1">
    <citation type="submission" date="2008-04" db="EMBL/GenBank/DDBJ databases">
        <title>Complete sequence of chromosome of Natranaerobius thermophilus JW/NM-WN-LF.</title>
        <authorList>
            <consortium name="US DOE Joint Genome Institute"/>
            <person name="Copeland A."/>
            <person name="Lucas S."/>
            <person name="Lapidus A."/>
            <person name="Glavina del Rio T."/>
            <person name="Dalin E."/>
            <person name="Tice H."/>
            <person name="Bruce D."/>
            <person name="Goodwin L."/>
            <person name="Pitluck S."/>
            <person name="Chertkov O."/>
            <person name="Brettin T."/>
            <person name="Detter J.C."/>
            <person name="Han C."/>
            <person name="Kuske C.R."/>
            <person name="Schmutz J."/>
            <person name="Larimer F."/>
            <person name="Land M."/>
            <person name="Hauser L."/>
            <person name="Kyrpides N."/>
            <person name="Lykidis A."/>
            <person name="Mesbah N.M."/>
            <person name="Wiegel J."/>
        </authorList>
    </citation>
    <scope>NUCLEOTIDE SEQUENCE [LARGE SCALE GENOMIC DNA]</scope>
    <source>
        <strain evidence="3">ATCC BAA-1301 / DSM 18059 / JW/NM-WN-LF</strain>
    </source>
</reference>
<dbReference type="PROSITE" id="PS51742">
    <property type="entry name" value="PPC"/>
    <property type="match status" value="1"/>
</dbReference>
<gene>
    <name evidence="2" type="ordered locus">Nther_2030</name>
</gene>
<dbReference type="Gene3D" id="3.30.1330.80">
    <property type="entry name" value="Hypothetical protein, similar to alpha- acetolactate decarboxylase, domain 2"/>
    <property type="match status" value="1"/>
</dbReference>
<dbReference type="CDD" id="cd11378">
    <property type="entry name" value="DUF296"/>
    <property type="match status" value="1"/>
</dbReference>
<dbReference type="Pfam" id="PF03479">
    <property type="entry name" value="PCC"/>
    <property type="match status" value="1"/>
</dbReference>
<evidence type="ECO:0000313" key="3">
    <source>
        <dbReference type="Proteomes" id="UP000001683"/>
    </source>
</evidence>
<organism evidence="2 3">
    <name type="scientific">Natranaerobius thermophilus (strain ATCC BAA-1301 / DSM 18059 / JW/NM-WN-LF)</name>
    <dbReference type="NCBI Taxonomy" id="457570"/>
    <lineage>
        <taxon>Bacteria</taxon>
        <taxon>Bacillati</taxon>
        <taxon>Bacillota</taxon>
        <taxon>Clostridia</taxon>
        <taxon>Natranaerobiales</taxon>
        <taxon>Natranaerobiaceae</taxon>
        <taxon>Natranaerobius</taxon>
    </lineage>
</organism>
<evidence type="ECO:0000259" key="1">
    <source>
        <dbReference type="PROSITE" id="PS51742"/>
    </source>
</evidence>
<dbReference type="eggNOG" id="COG1661">
    <property type="taxonomic scope" value="Bacteria"/>
</dbReference>
<feature type="domain" description="PPC" evidence="1">
    <location>
        <begin position="6"/>
        <end position="143"/>
    </location>
</feature>
<dbReference type="Proteomes" id="UP000001683">
    <property type="component" value="Chromosome"/>
</dbReference>
<sequence length="143" mass="16060">MKVKEFKQGRTFMGRLPKGEDLLTSIEAIAKEKEIKVARVELIGVVENAVVGFFQHDKKQYKPIKIDEHMEIVNAVGNISQKDGEIKAHIHITLGDQDGNTYSGHLMEGSNIFAGEIVMQELVGPELHRKYDESTGISLWDIN</sequence>
<dbReference type="PIRSF" id="PIRSF016702">
    <property type="entry name" value="DNA_bp_PD1"/>
    <property type="match status" value="1"/>
</dbReference>
<proteinExistence type="predicted"/>
<dbReference type="KEGG" id="nth:Nther_2030"/>
<dbReference type="PANTHER" id="PTHR34988:SF1">
    <property type="entry name" value="DNA-BINDING PROTEIN"/>
    <property type="match status" value="1"/>
</dbReference>
<dbReference type="InterPro" id="IPR025707">
    <property type="entry name" value="DNA_bp_PD1"/>
</dbReference>
<name>B2A706_NATTJ</name>
<evidence type="ECO:0000313" key="2">
    <source>
        <dbReference type="EMBL" id="ACB85597.1"/>
    </source>
</evidence>